<feature type="coiled-coil region" evidence="1">
    <location>
        <begin position="54"/>
        <end position="109"/>
    </location>
</feature>
<dbReference type="Pfam" id="PF20567">
    <property type="entry name" value="DUF6776"/>
    <property type="match status" value="1"/>
</dbReference>
<dbReference type="InterPro" id="IPR046703">
    <property type="entry name" value="DUF6776"/>
</dbReference>
<evidence type="ECO:0000313" key="4">
    <source>
        <dbReference type="Proteomes" id="UP000254771"/>
    </source>
</evidence>
<dbReference type="Proteomes" id="UP000254771">
    <property type="component" value="Unassembled WGS sequence"/>
</dbReference>
<evidence type="ECO:0000313" key="3">
    <source>
        <dbReference type="EMBL" id="RDH85414.1"/>
    </source>
</evidence>
<keyword evidence="2" id="KW-0472">Membrane</keyword>
<keyword evidence="1" id="KW-0175">Coiled coil</keyword>
<dbReference type="AlphaFoldDB" id="A0A370DM16"/>
<gene>
    <name evidence="3" type="ORF">DIZ78_10720</name>
</gene>
<accession>A0A370DM16</accession>
<sequence>MISLKRYQVPKIVVPGGRGRWLRLFFVLLLVLAAAWLGFQQGQARPKGIQAIDRAGLNDSLNELKVERGELRRKLAMAEQVAKVDREAMHAVREQIKQFQDERLKMEEELVFLRGIVSTDTKKEGLRIQNYKLEPGLESGQFLVKFSVSQVLKSGPVAKGRIHIRVEGLQPDGKAKTIGLEELTEDKTPSIKMRFRYFQNVEGKLKLPDDFKPASLTIEVKPTNKKLAPVTETYEWLPQA</sequence>
<protein>
    <submittedName>
        <fullName evidence="3">Uncharacterized protein</fullName>
    </submittedName>
</protein>
<feature type="transmembrane region" description="Helical" evidence="2">
    <location>
        <begin position="21"/>
        <end position="39"/>
    </location>
</feature>
<organism evidence="3 4">
    <name type="scientific">endosymbiont of Escarpia spicata</name>
    <dbReference type="NCBI Taxonomy" id="2200908"/>
    <lineage>
        <taxon>Bacteria</taxon>
        <taxon>Pseudomonadati</taxon>
        <taxon>Pseudomonadota</taxon>
        <taxon>Gammaproteobacteria</taxon>
        <taxon>sulfur-oxidizing symbionts</taxon>
    </lineage>
</organism>
<evidence type="ECO:0000256" key="1">
    <source>
        <dbReference type="SAM" id="Coils"/>
    </source>
</evidence>
<keyword evidence="4" id="KW-1185">Reference proteome</keyword>
<evidence type="ECO:0000256" key="2">
    <source>
        <dbReference type="SAM" id="Phobius"/>
    </source>
</evidence>
<keyword evidence="2" id="KW-1133">Transmembrane helix</keyword>
<name>A0A370DM16_9GAMM</name>
<keyword evidence="2" id="KW-0812">Transmembrane</keyword>
<reference evidence="3 4" key="1">
    <citation type="journal article" date="2018" name="ISME J.">
        <title>Endosymbiont genomes yield clues of tubeworm success.</title>
        <authorList>
            <person name="Li Y."/>
            <person name="Liles M.R."/>
            <person name="Halanych K.M."/>
        </authorList>
    </citation>
    <scope>NUCLEOTIDE SEQUENCE [LARGE SCALE GENOMIC DNA]</scope>
    <source>
        <strain evidence="3">A1462</strain>
    </source>
</reference>
<comment type="caution">
    <text evidence="3">The sequence shown here is derived from an EMBL/GenBank/DDBJ whole genome shotgun (WGS) entry which is preliminary data.</text>
</comment>
<dbReference type="EMBL" id="QFXE01000013">
    <property type="protein sequence ID" value="RDH85414.1"/>
    <property type="molecule type" value="Genomic_DNA"/>
</dbReference>
<proteinExistence type="predicted"/>